<dbReference type="InterPro" id="IPR000403">
    <property type="entry name" value="PI3/4_kinase_cat_dom"/>
</dbReference>
<dbReference type="Proteomes" id="UP000051952">
    <property type="component" value="Unassembled WGS sequence"/>
</dbReference>
<feature type="region of interest" description="Disordered" evidence="1">
    <location>
        <begin position="730"/>
        <end position="761"/>
    </location>
</feature>
<dbReference type="GO" id="GO:0016242">
    <property type="term" value="P:negative regulation of macroautophagy"/>
    <property type="evidence" value="ECO:0007669"/>
    <property type="project" value="TreeGrafter"/>
</dbReference>
<dbReference type="SUPFAM" id="SSF56112">
    <property type="entry name" value="Protein kinase-like (PK-like)"/>
    <property type="match status" value="1"/>
</dbReference>
<dbReference type="SMART" id="SM00146">
    <property type="entry name" value="PI3Kc"/>
    <property type="match status" value="1"/>
</dbReference>
<dbReference type="GO" id="GO:0005737">
    <property type="term" value="C:cytoplasm"/>
    <property type="evidence" value="ECO:0007669"/>
    <property type="project" value="TreeGrafter"/>
</dbReference>
<feature type="compositionally biased region" description="Basic and acidic residues" evidence="1">
    <location>
        <begin position="730"/>
        <end position="747"/>
    </location>
</feature>
<dbReference type="InterPro" id="IPR050517">
    <property type="entry name" value="DDR_Repair_Kinase"/>
</dbReference>
<dbReference type="Gene3D" id="1.10.1070.11">
    <property type="entry name" value="Phosphatidylinositol 3-/4-kinase, catalytic domain"/>
    <property type="match status" value="1"/>
</dbReference>
<name>A0A0S4J208_BODSA</name>
<dbReference type="VEuPathDB" id="TriTrypDB:BSAL_87795"/>
<dbReference type="GO" id="GO:0005634">
    <property type="term" value="C:nucleus"/>
    <property type="evidence" value="ECO:0007669"/>
    <property type="project" value="TreeGrafter"/>
</dbReference>
<dbReference type="Pfam" id="PF00454">
    <property type="entry name" value="PI3_PI4_kinase"/>
    <property type="match status" value="1"/>
</dbReference>
<dbReference type="GO" id="GO:0004674">
    <property type="term" value="F:protein serine/threonine kinase activity"/>
    <property type="evidence" value="ECO:0007669"/>
    <property type="project" value="TreeGrafter"/>
</dbReference>
<reference evidence="4" key="1">
    <citation type="submission" date="2015-09" db="EMBL/GenBank/DDBJ databases">
        <authorList>
            <consortium name="Pathogen Informatics"/>
        </authorList>
    </citation>
    <scope>NUCLEOTIDE SEQUENCE [LARGE SCALE GENOMIC DNA]</scope>
    <source>
        <strain evidence="4">Lake Konstanz</strain>
    </source>
</reference>
<dbReference type="GO" id="GO:0031931">
    <property type="term" value="C:TORC1 complex"/>
    <property type="evidence" value="ECO:0007669"/>
    <property type="project" value="TreeGrafter"/>
</dbReference>
<keyword evidence="4" id="KW-1185">Reference proteome</keyword>
<evidence type="ECO:0000313" key="3">
    <source>
        <dbReference type="EMBL" id="CUG83804.1"/>
    </source>
</evidence>
<feature type="domain" description="PI3K/PI4K catalytic" evidence="2">
    <location>
        <begin position="546"/>
        <end position="986"/>
    </location>
</feature>
<accession>A0A0S4J208</accession>
<proteinExistence type="predicted"/>
<dbReference type="InterPro" id="IPR036940">
    <property type="entry name" value="PI3/4_kinase_cat_sf"/>
</dbReference>
<dbReference type="InterPro" id="IPR011009">
    <property type="entry name" value="Kinase-like_dom_sf"/>
</dbReference>
<dbReference type="OrthoDB" id="433725at2759"/>
<evidence type="ECO:0000313" key="4">
    <source>
        <dbReference type="Proteomes" id="UP000051952"/>
    </source>
</evidence>
<dbReference type="GO" id="GO:0031932">
    <property type="term" value="C:TORC2 complex"/>
    <property type="evidence" value="ECO:0007669"/>
    <property type="project" value="TreeGrafter"/>
</dbReference>
<evidence type="ECO:0000259" key="2">
    <source>
        <dbReference type="PROSITE" id="PS50290"/>
    </source>
</evidence>
<dbReference type="PANTHER" id="PTHR11139:SF127">
    <property type="entry name" value="SERINE_THREONINE-PROTEIN KINASE SMG1-RELATED"/>
    <property type="match status" value="1"/>
</dbReference>
<sequence>MASWAPKGDAEQMEARAAHCYVLLDWMRVAVLPTIRGDVHRLSSTLDTLQRAAGVARQPNSSGTTTAEGRLQEFLELVALDLCPAQHRRILLRHVAAFSHQLAQRIKAPSTDRDSSSSQKMQLLLPMFQYVSRDDVPTEERSHWITRLLIRLSDLPLGPLHDSVSAAAAASRHHWLSNIVVEVACAILCKIIGSTQASPNSTAPFFAKLLVLSIGTSSNGLRPGACFLVNSLRMSHPDAFRCVESVLGAPQRDALNSLHAYCTALESIASTPAELAAVTTAVISEEVDRFVNLYQEVLAEVSAMASEADQKGSTKPSVEEDLPELGAERNTNQASIAAPTATGNSLIQEAGAITSELSSWVQDHINALRQRMSERLQDGGAATWFDRTMWYVERSVTDLNAALPSAHPDAKGSTLLHAITTTNELVTSTREGLQRILSDTRNKANTARLCSQLSELLTHTCQCIRQDVSPAFRRASHDLRRVVEDHVAPWFNASQGTTLDTSNNASATLRTIDELFEGRIPAVLQRPIPVAFATQGTNESVSWKLDINFIDLNRSQECPRKIRFRGSRTTTAVPLGGSKSSRKQIHFTQTFILKGCQASDSVGRDHVVMALLRELQFLQHHANNGRVHNGSSLSVEQWMEGHVHPAPSAHATFTPCFAVYPFAGGGGLAEVLHGTNAVSALVDQWRSSAREDFMKSTDDSRMPLPLSLGAPATQFQETLKLVVDEFNVRQQEARSRQRSNPRDRNAQDKQPPPTAFVDLNRPPPELIRETYLRLLRAQPSSRECISNAIFAEVRYDDATPHRSVLPSDFAWVQRWSTYMRSLATGCALSYVLGIGDRHLGNILLCSEESLRKGRSQQKKVSSDGVGLVAHVDFSVCFGAGAKLRFPERIPFRMSPVFMHPLGAYGTEGGFAEVLRQVLTTVHQNESFILETTDALRWLVPLSGPVRKGPLATIANSSKHANNTSVVLRGSMVAVIDRVADRVHRQMDSLYAALMTVTQKHPSGQWMAIRNQIHQNSKFHSIASTGRRLTALTVESKTLRTEDDVDADASNITTRIAANKTLLNNAYDEFQDVVRSSQRVMNRLREVTSQIACEGRKWLDQPPNESSLLECALSIGLGIPPGLIVSTSKQPSPAHEDSLWQTASPIKVDGPLTVKGGRSISIGAWEAYLPSMAQQSGITSLLGGSATVAKQRLLQRDFVSRQLMKLLETISSGAYDSSLLAGIQQEVEELQRNAQRRPSVDAADTIPCSLSAASHLAANLETDQPLPIVDDATGRMMELCSQWFATIRRVQWTNHQTASFSKVALDNVVANFTEQLLNSMPDEVYDEEILRSAIATAATVASHPLNESTSLTSVAPFQFQEALVTLVKSLFSEASDEVAVNAVRNVCTRETVHTIAALFCIECLSHSPINIAAQRNVWKQHFSETLVASRQQVLEALDGVTEGLIRLTSAPESCSKSEQVLGELAGLPCVSAASDVLRRFDDVVEEITTDLWSRVANASHEALLLDRQLNDVHAERSRIRQRSAVVFNEHRLMTELLRQSLTPVTLNPLSLVVRQVQVCLEGLYKELHTDLAETVLPRLLQRAGGTPSLARSPMQLAAHLIQRSEQEIVNILNMTHQLITEGYEELATLISRGATAIASRRLTDSEVTSRGERSTLQTDVEIASYIERLLVVTDSIFITASVSMFSHIDRLFSLLSSFGSHCASERLPRIRAMLEQLRTVADKVMLSGSSAELASSWGGQQGRKVNQIERLAEQLLRPQVPSTESFIHDAKIAVAHGDIHQLLDDLKKRIRIMAQDAQQRLPGQSPTYCVAPPPVKFLVQASIDADALSAMYPGWTAWI</sequence>
<gene>
    <name evidence="3" type="ORF">BSAL_87795</name>
</gene>
<evidence type="ECO:0000256" key="1">
    <source>
        <dbReference type="SAM" id="MobiDB-lite"/>
    </source>
</evidence>
<dbReference type="PANTHER" id="PTHR11139">
    <property type="entry name" value="ATAXIA TELANGIECTASIA MUTATED ATM -RELATED"/>
    <property type="match status" value="1"/>
</dbReference>
<dbReference type="GO" id="GO:0038202">
    <property type="term" value="P:TORC1 signaling"/>
    <property type="evidence" value="ECO:0007669"/>
    <property type="project" value="TreeGrafter"/>
</dbReference>
<protein>
    <recommendedName>
        <fullName evidence="2">PI3K/PI4K catalytic domain-containing protein</fullName>
    </recommendedName>
</protein>
<dbReference type="EMBL" id="CYKH01001106">
    <property type="protein sequence ID" value="CUG83804.1"/>
    <property type="molecule type" value="Genomic_DNA"/>
</dbReference>
<dbReference type="PROSITE" id="PS50290">
    <property type="entry name" value="PI3_4_KINASE_3"/>
    <property type="match status" value="1"/>
</dbReference>
<organism evidence="3 4">
    <name type="scientific">Bodo saltans</name>
    <name type="common">Flagellated protozoan</name>
    <dbReference type="NCBI Taxonomy" id="75058"/>
    <lineage>
        <taxon>Eukaryota</taxon>
        <taxon>Discoba</taxon>
        <taxon>Euglenozoa</taxon>
        <taxon>Kinetoplastea</taxon>
        <taxon>Metakinetoplastina</taxon>
        <taxon>Eubodonida</taxon>
        <taxon>Bodonidae</taxon>
        <taxon>Bodo</taxon>
    </lineage>
</organism>